<name>A0A1L4BU02_9GAMM</name>
<evidence type="ECO:0000256" key="1">
    <source>
        <dbReference type="ARBA" id="ARBA00009437"/>
    </source>
</evidence>
<dbReference type="Gene3D" id="3.40.190.290">
    <property type="match status" value="1"/>
</dbReference>
<evidence type="ECO:0000313" key="7">
    <source>
        <dbReference type="Proteomes" id="UP000184222"/>
    </source>
</evidence>
<dbReference type="PANTHER" id="PTHR30537:SF5">
    <property type="entry name" value="HTH-TYPE TRANSCRIPTIONAL ACTIVATOR TTDR-RELATED"/>
    <property type="match status" value="1"/>
</dbReference>
<gene>
    <name evidence="6" type="ORF">F7310_08095</name>
</gene>
<dbReference type="Pfam" id="PF00126">
    <property type="entry name" value="HTH_1"/>
    <property type="match status" value="1"/>
</dbReference>
<keyword evidence="2" id="KW-0805">Transcription regulation</keyword>
<accession>A0A1L4BU02</accession>
<comment type="similarity">
    <text evidence="1">Belongs to the LysR transcriptional regulatory family.</text>
</comment>
<dbReference type="AlphaFoldDB" id="A0A1L4BU02"/>
<keyword evidence="4" id="KW-0804">Transcription</keyword>
<dbReference type="EMBL" id="CP016796">
    <property type="protein sequence ID" value="API87328.1"/>
    <property type="molecule type" value="Genomic_DNA"/>
</dbReference>
<proteinExistence type="inferred from homology"/>
<dbReference type="GO" id="GO:0003700">
    <property type="term" value="F:DNA-binding transcription factor activity"/>
    <property type="evidence" value="ECO:0007669"/>
    <property type="project" value="InterPro"/>
</dbReference>
<keyword evidence="7" id="KW-1185">Reference proteome</keyword>
<dbReference type="SUPFAM" id="SSF46785">
    <property type="entry name" value="Winged helix' DNA-binding domain"/>
    <property type="match status" value="1"/>
</dbReference>
<dbReference type="InterPro" id="IPR005119">
    <property type="entry name" value="LysR_subst-bd"/>
</dbReference>
<dbReference type="Pfam" id="PF03466">
    <property type="entry name" value="LysR_substrate"/>
    <property type="match status" value="1"/>
</dbReference>
<evidence type="ECO:0000256" key="3">
    <source>
        <dbReference type="ARBA" id="ARBA00023125"/>
    </source>
</evidence>
<evidence type="ECO:0000313" key="6">
    <source>
        <dbReference type="EMBL" id="API87328.1"/>
    </source>
</evidence>
<dbReference type="KEGG" id="frx:F7310_08095"/>
<dbReference type="OrthoDB" id="8437302at2"/>
<dbReference type="InterPro" id="IPR058163">
    <property type="entry name" value="LysR-type_TF_proteobact-type"/>
</dbReference>
<dbReference type="GO" id="GO:0006351">
    <property type="term" value="P:DNA-templated transcription"/>
    <property type="evidence" value="ECO:0007669"/>
    <property type="project" value="TreeGrafter"/>
</dbReference>
<dbReference type="SUPFAM" id="SSF53850">
    <property type="entry name" value="Periplasmic binding protein-like II"/>
    <property type="match status" value="1"/>
</dbReference>
<dbReference type="GO" id="GO:0043565">
    <property type="term" value="F:sequence-specific DNA binding"/>
    <property type="evidence" value="ECO:0007669"/>
    <property type="project" value="TreeGrafter"/>
</dbReference>
<protein>
    <recommendedName>
        <fullName evidence="5">HTH lysR-type domain-containing protein</fullName>
    </recommendedName>
</protein>
<reference evidence="6 7" key="1">
    <citation type="journal article" date="2016" name="Appl. Environ. Microbiol.">
        <title>Whole genome relationships among Francisella bacteria of diverse origin define new species and provide specific regions for detection.</title>
        <authorList>
            <person name="Challacombe J.F."/>
            <person name="Petersen J.M."/>
            <person name="Gallegos-Graves V."/>
            <person name="Hodge D."/>
            <person name="Pillai S."/>
            <person name="Kuske C.R."/>
        </authorList>
    </citation>
    <scope>NUCLEOTIDE SEQUENCE [LARGE SCALE GENOMIC DNA]</scope>
    <source>
        <strain evidence="7">TX07-7310</strain>
    </source>
</reference>
<sequence length="316" mass="36826">MKKVYDNLYFFKTLINSGSFSQASAVLGIAHTTISRQISQLEDQIGKKLITRSNKGIELTSAGRILYNSTLNHLESIDKALDDVEGNISNLDDENIPIKIFLSIGFSYFFIYNIYPKLKEKIPNIKIELSTYTFNMMEREILKLKNFIQHFDICITEDLFFHAINPDHWNIVTRRSDIMKIFASKEYLKQHGEPKKLEDLKDHNCLYTNLWSKTRWNLLDDDNKEHSVVINGNFATDVLVQLRDLVRLGYGIGLLPEKYFDEPSEENYEIVNLLPEYKTRPFDTIVLTNIHAQDVEKAKQTGKAIKDICMEIFQRW</sequence>
<dbReference type="PROSITE" id="PS50931">
    <property type="entry name" value="HTH_LYSR"/>
    <property type="match status" value="1"/>
</dbReference>
<keyword evidence="3" id="KW-0238">DNA-binding</keyword>
<evidence type="ECO:0000256" key="4">
    <source>
        <dbReference type="ARBA" id="ARBA00023163"/>
    </source>
</evidence>
<feature type="domain" description="HTH lysR-type" evidence="5">
    <location>
        <begin position="11"/>
        <end position="60"/>
    </location>
</feature>
<dbReference type="InterPro" id="IPR000847">
    <property type="entry name" value="LysR_HTH_N"/>
</dbReference>
<organism evidence="6 7">
    <name type="scientific">Francisella uliginis</name>
    <dbReference type="NCBI Taxonomy" id="573570"/>
    <lineage>
        <taxon>Bacteria</taxon>
        <taxon>Pseudomonadati</taxon>
        <taxon>Pseudomonadota</taxon>
        <taxon>Gammaproteobacteria</taxon>
        <taxon>Thiotrichales</taxon>
        <taxon>Francisellaceae</taxon>
        <taxon>Francisella</taxon>
    </lineage>
</organism>
<dbReference type="PANTHER" id="PTHR30537">
    <property type="entry name" value="HTH-TYPE TRANSCRIPTIONAL REGULATOR"/>
    <property type="match status" value="1"/>
</dbReference>
<dbReference type="InterPro" id="IPR036390">
    <property type="entry name" value="WH_DNA-bd_sf"/>
</dbReference>
<dbReference type="STRING" id="573570.F7310_08095"/>
<dbReference type="Proteomes" id="UP000184222">
    <property type="component" value="Chromosome"/>
</dbReference>
<evidence type="ECO:0000259" key="5">
    <source>
        <dbReference type="PROSITE" id="PS50931"/>
    </source>
</evidence>
<dbReference type="RefSeq" id="WP_072713115.1">
    <property type="nucleotide sequence ID" value="NZ_CP016796.1"/>
</dbReference>
<dbReference type="Gene3D" id="1.10.10.10">
    <property type="entry name" value="Winged helix-like DNA-binding domain superfamily/Winged helix DNA-binding domain"/>
    <property type="match status" value="1"/>
</dbReference>
<dbReference type="InterPro" id="IPR036388">
    <property type="entry name" value="WH-like_DNA-bd_sf"/>
</dbReference>
<evidence type="ECO:0000256" key="2">
    <source>
        <dbReference type="ARBA" id="ARBA00023015"/>
    </source>
</evidence>